<accession>A0A4Y2L2L5</accession>
<dbReference type="EMBL" id="BGPR01005298">
    <property type="protein sequence ID" value="GBN08838.1"/>
    <property type="molecule type" value="Genomic_DNA"/>
</dbReference>
<dbReference type="AlphaFoldDB" id="A0A4Y2L2L5"/>
<protein>
    <recommendedName>
        <fullName evidence="4">DUF19 domain-containing protein</fullName>
    </recommendedName>
</protein>
<keyword evidence="1" id="KW-0732">Signal</keyword>
<evidence type="ECO:0000313" key="3">
    <source>
        <dbReference type="Proteomes" id="UP000499080"/>
    </source>
</evidence>
<reference evidence="2 3" key="1">
    <citation type="journal article" date="2019" name="Sci. Rep.">
        <title>Orb-weaving spider Araneus ventricosus genome elucidates the spidroin gene catalogue.</title>
        <authorList>
            <person name="Kono N."/>
            <person name="Nakamura H."/>
            <person name="Ohtoshi R."/>
            <person name="Moran D.A.P."/>
            <person name="Shinohara A."/>
            <person name="Yoshida Y."/>
            <person name="Fujiwara M."/>
            <person name="Mori M."/>
            <person name="Tomita M."/>
            <person name="Arakawa K."/>
        </authorList>
    </citation>
    <scope>NUCLEOTIDE SEQUENCE [LARGE SCALE GENOMIC DNA]</scope>
</reference>
<comment type="caution">
    <text evidence="2">The sequence shown here is derived from an EMBL/GenBank/DDBJ whole genome shotgun (WGS) entry which is preliminary data.</text>
</comment>
<gene>
    <name evidence="2" type="ORF">AVEN_267218_1</name>
</gene>
<evidence type="ECO:0000313" key="2">
    <source>
        <dbReference type="EMBL" id="GBN08838.1"/>
    </source>
</evidence>
<evidence type="ECO:0000256" key="1">
    <source>
        <dbReference type="SAM" id="SignalP"/>
    </source>
</evidence>
<evidence type="ECO:0008006" key="4">
    <source>
        <dbReference type="Google" id="ProtNLM"/>
    </source>
</evidence>
<keyword evidence="3" id="KW-1185">Reference proteome</keyword>
<name>A0A4Y2L2L5_ARAVE</name>
<organism evidence="2 3">
    <name type="scientific">Araneus ventricosus</name>
    <name type="common">Orbweaver spider</name>
    <name type="synonym">Epeira ventricosa</name>
    <dbReference type="NCBI Taxonomy" id="182803"/>
    <lineage>
        <taxon>Eukaryota</taxon>
        <taxon>Metazoa</taxon>
        <taxon>Ecdysozoa</taxon>
        <taxon>Arthropoda</taxon>
        <taxon>Chelicerata</taxon>
        <taxon>Arachnida</taxon>
        <taxon>Araneae</taxon>
        <taxon>Araneomorphae</taxon>
        <taxon>Entelegynae</taxon>
        <taxon>Araneoidea</taxon>
        <taxon>Araneidae</taxon>
        <taxon>Araneus</taxon>
    </lineage>
</organism>
<sequence>MRVLILFAFGVLLGSVCCDSKCFNRKFVTCAQNYIKDIKKVYSSCDTLIQQARCVYSAALDCETAFIPEAYWNLDSVEHMCGKKNDYIERYRNCFARAVNGTNCQNKYKNFLKDKTTTKDILLGLKDVCKEMDWFGRCLQGNTEDYCGGIASDYFYDSVVVTVLKLQKLLCSEVLLPADESIPELVVSGLPRIMEVTIALLNIP</sequence>
<dbReference type="OrthoDB" id="10339249at2759"/>
<feature type="signal peptide" evidence="1">
    <location>
        <begin position="1"/>
        <end position="18"/>
    </location>
</feature>
<feature type="chain" id="PRO_5021334230" description="DUF19 domain-containing protein" evidence="1">
    <location>
        <begin position="19"/>
        <end position="204"/>
    </location>
</feature>
<proteinExistence type="predicted"/>
<dbReference type="Proteomes" id="UP000499080">
    <property type="component" value="Unassembled WGS sequence"/>
</dbReference>